<name>A0A089LY01_9BACL</name>
<dbReference type="PANTHER" id="PTHR11360:SF308">
    <property type="entry name" value="BLL3089 PROTEIN"/>
    <property type="match status" value="1"/>
</dbReference>
<evidence type="ECO:0000256" key="4">
    <source>
        <dbReference type="ARBA" id="ARBA00022989"/>
    </source>
</evidence>
<feature type="transmembrane region" description="Helical" evidence="6">
    <location>
        <begin position="53"/>
        <end position="76"/>
    </location>
</feature>
<protein>
    <submittedName>
        <fullName evidence="8">MFS transporter</fullName>
    </submittedName>
</protein>
<keyword evidence="4 6" id="KW-1133">Transmembrane helix</keyword>
<keyword evidence="3 6" id="KW-0812">Transmembrane</keyword>
<feature type="transmembrane region" description="Helical" evidence="6">
    <location>
        <begin position="121"/>
        <end position="140"/>
    </location>
</feature>
<dbReference type="InterPro" id="IPR011701">
    <property type="entry name" value="MFS"/>
</dbReference>
<feature type="transmembrane region" description="Helical" evidence="6">
    <location>
        <begin position="301"/>
        <end position="321"/>
    </location>
</feature>
<evidence type="ECO:0000313" key="9">
    <source>
        <dbReference type="Proteomes" id="UP000029507"/>
    </source>
</evidence>
<dbReference type="KEGG" id="pste:PSTEL_14785"/>
<feature type="transmembrane region" description="Helical" evidence="6">
    <location>
        <begin position="272"/>
        <end position="294"/>
    </location>
</feature>
<keyword evidence="5 6" id="KW-0472">Membrane</keyword>
<dbReference type="PROSITE" id="PS50850">
    <property type="entry name" value="MFS"/>
    <property type="match status" value="1"/>
</dbReference>
<accession>A0A089LY01</accession>
<feature type="transmembrane region" description="Helical" evidence="6">
    <location>
        <begin position="177"/>
        <end position="197"/>
    </location>
</feature>
<evidence type="ECO:0000256" key="5">
    <source>
        <dbReference type="ARBA" id="ARBA00023136"/>
    </source>
</evidence>
<gene>
    <name evidence="8" type="ORF">PSTEL_14785</name>
</gene>
<dbReference type="GO" id="GO:0022857">
    <property type="term" value="F:transmembrane transporter activity"/>
    <property type="evidence" value="ECO:0007669"/>
    <property type="project" value="InterPro"/>
</dbReference>
<comment type="subcellular location">
    <subcellularLocation>
        <location evidence="1">Cell membrane</location>
        <topology evidence="1">Multi-pass membrane protein</topology>
    </subcellularLocation>
</comment>
<dbReference type="EMBL" id="CP009286">
    <property type="protein sequence ID" value="AIQ64158.1"/>
    <property type="molecule type" value="Genomic_DNA"/>
</dbReference>
<dbReference type="Gene3D" id="1.20.1250.20">
    <property type="entry name" value="MFS general substrate transporter like domains"/>
    <property type="match status" value="2"/>
</dbReference>
<evidence type="ECO:0000256" key="6">
    <source>
        <dbReference type="SAM" id="Phobius"/>
    </source>
</evidence>
<feature type="transmembrane region" description="Helical" evidence="6">
    <location>
        <begin position="15"/>
        <end position="33"/>
    </location>
</feature>
<evidence type="ECO:0000256" key="3">
    <source>
        <dbReference type="ARBA" id="ARBA00022692"/>
    </source>
</evidence>
<dbReference type="SUPFAM" id="SSF103473">
    <property type="entry name" value="MFS general substrate transporter"/>
    <property type="match status" value="1"/>
</dbReference>
<feature type="transmembrane region" description="Helical" evidence="6">
    <location>
        <begin position="361"/>
        <end position="384"/>
    </location>
</feature>
<keyword evidence="2" id="KW-0813">Transport</keyword>
<dbReference type="PANTHER" id="PTHR11360">
    <property type="entry name" value="MONOCARBOXYLATE TRANSPORTER"/>
    <property type="match status" value="1"/>
</dbReference>
<dbReference type="RefSeq" id="WP_038696221.1">
    <property type="nucleotide sequence ID" value="NZ_CP009286.1"/>
</dbReference>
<dbReference type="InterPro" id="IPR020846">
    <property type="entry name" value="MFS_dom"/>
</dbReference>
<dbReference type="OrthoDB" id="182417at2"/>
<evidence type="ECO:0000256" key="2">
    <source>
        <dbReference type="ARBA" id="ARBA00022448"/>
    </source>
</evidence>
<evidence type="ECO:0000259" key="7">
    <source>
        <dbReference type="PROSITE" id="PS50850"/>
    </source>
</evidence>
<dbReference type="GO" id="GO:0005886">
    <property type="term" value="C:plasma membrane"/>
    <property type="evidence" value="ECO:0007669"/>
    <property type="project" value="UniProtKB-SubCell"/>
</dbReference>
<feature type="transmembrane region" description="Helical" evidence="6">
    <location>
        <begin position="390"/>
        <end position="410"/>
    </location>
</feature>
<feature type="transmembrane region" description="Helical" evidence="6">
    <location>
        <begin position="327"/>
        <end position="349"/>
    </location>
</feature>
<dbReference type="AlphaFoldDB" id="A0A089LY01"/>
<evidence type="ECO:0000313" key="8">
    <source>
        <dbReference type="EMBL" id="AIQ64158.1"/>
    </source>
</evidence>
<proteinExistence type="predicted"/>
<reference evidence="8 9" key="1">
    <citation type="submission" date="2014-08" db="EMBL/GenBank/DDBJ databases">
        <title>Comparative genomics of the Paenibacillus odorifer group.</title>
        <authorList>
            <person name="den Bakker H.C."/>
            <person name="Tsai Y.-C."/>
            <person name="Martin N."/>
            <person name="Korlach J."/>
            <person name="Wiedmann M."/>
        </authorList>
    </citation>
    <scope>NUCLEOTIDE SEQUENCE [LARGE SCALE GENOMIC DNA]</scope>
    <source>
        <strain evidence="8 9">DSM 14472</strain>
    </source>
</reference>
<feature type="transmembrane region" description="Helical" evidence="6">
    <location>
        <begin position="88"/>
        <end position="115"/>
    </location>
</feature>
<dbReference type="STRING" id="169760.PSTEL_14785"/>
<feature type="transmembrane region" description="Helical" evidence="6">
    <location>
        <begin position="238"/>
        <end position="260"/>
    </location>
</feature>
<dbReference type="Proteomes" id="UP000029507">
    <property type="component" value="Chromosome"/>
</dbReference>
<evidence type="ECO:0000256" key="1">
    <source>
        <dbReference type="ARBA" id="ARBA00004651"/>
    </source>
</evidence>
<feature type="domain" description="Major facilitator superfamily (MFS) profile" evidence="7">
    <location>
        <begin position="21"/>
        <end position="416"/>
    </location>
</feature>
<feature type="transmembrane region" description="Helical" evidence="6">
    <location>
        <begin position="147"/>
        <end position="165"/>
    </location>
</feature>
<dbReference type="Pfam" id="PF07690">
    <property type="entry name" value="MFS_1"/>
    <property type="match status" value="1"/>
</dbReference>
<organism evidence="8 9">
    <name type="scientific">Paenibacillus stellifer</name>
    <dbReference type="NCBI Taxonomy" id="169760"/>
    <lineage>
        <taxon>Bacteria</taxon>
        <taxon>Bacillati</taxon>
        <taxon>Bacillota</taxon>
        <taxon>Bacilli</taxon>
        <taxon>Bacillales</taxon>
        <taxon>Paenibacillaceae</taxon>
        <taxon>Paenibacillus</taxon>
    </lineage>
</organism>
<sequence>MNTISKNKIPFQPPFFYGWIIVLIAGLGLFFSGPGQTYSISTFINAYIEQNHWSRSLISSLYSAATFMAGMLLFVVGRAVNRWGQRNVTFVVAIILALACFWNSMAFTPIMLFFGFFMTRLFGQGSMTLIPVTLVSQWFISHRGRAFSLMTIGTFAGSSFVPLINTWIIQEWGIREAWLFWGGLLSFIFAPLAFYFIRNTPESVGLLPDNRVQLTGTTGPQVLEESWTLNEALRTRMFWLLLVCVGIPAMVNTGLTFHLISIFGSKGIDATLSAFVLSLMALTSFPVSFISGFVNERFKTNYILAAVFVGQVLTMLILIYSQDAASALVFGVVRGIVAGFESITLNTIWPNYYGRSSIANIQGITMTSTVVCSAFGPLPFGFAFDYFGGYAEILWIMILFPILGCVFAIISPKPKKRNEKEIQES</sequence>
<keyword evidence="9" id="KW-1185">Reference proteome</keyword>
<dbReference type="InterPro" id="IPR036259">
    <property type="entry name" value="MFS_trans_sf"/>
</dbReference>
<dbReference type="HOGENOM" id="CLU_001265_59_9_9"/>
<dbReference type="InterPro" id="IPR050327">
    <property type="entry name" value="Proton-linked_MCT"/>
</dbReference>